<name>A0A7J0GDW4_9ERIC</name>
<keyword evidence="3" id="KW-1185">Reference proteome</keyword>
<evidence type="ECO:0000256" key="1">
    <source>
        <dbReference type="SAM" id="MobiDB-lite"/>
    </source>
</evidence>
<dbReference type="EMBL" id="BJWL01000020">
    <property type="protein sequence ID" value="GFZ08935.1"/>
    <property type="molecule type" value="Genomic_DNA"/>
</dbReference>
<comment type="caution">
    <text evidence="2">The sequence shown here is derived from an EMBL/GenBank/DDBJ whole genome shotgun (WGS) entry which is preliminary data.</text>
</comment>
<feature type="compositionally biased region" description="Basic and acidic residues" evidence="1">
    <location>
        <begin position="118"/>
        <end position="128"/>
    </location>
</feature>
<proteinExistence type="predicted"/>
<reference evidence="2 3" key="1">
    <citation type="submission" date="2019-07" db="EMBL/GenBank/DDBJ databases">
        <title>De Novo Assembly of kiwifruit Actinidia rufa.</title>
        <authorList>
            <person name="Sugita-Konishi S."/>
            <person name="Sato K."/>
            <person name="Mori E."/>
            <person name="Abe Y."/>
            <person name="Kisaki G."/>
            <person name="Hamano K."/>
            <person name="Suezawa K."/>
            <person name="Otani M."/>
            <person name="Fukuda T."/>
            <person name="Manabe T."/>
            <person name="Gomi K."/>
            <person name="Tabuchi M."/>
            <person name="Akimitsu K."/>
            <person name="Kataoka I."/>
        </authorList>
    </citation>
    <scope>NUCLEOTIDE SEQUENCE [LARGE SCALE GENOMIC DNA]</scope>
    <source>
        <strain evidence="3">cv. Fuchu</strain>
    </source>
</reference>
<evidence type="ECO:0000313" key="2">
    <source>
        <dbReference type="EMBL" id="GFZ08935.1"/>
    </source>
</evidence>
<dbReference type="Proteomes" id="UP000585474">
    <property type="component" value="Unassembled WGS sequence"/>
</dbReference>
<evidence type="ECO:0000313" key="3">
    <source>
        <dbReference type="Proteomes" id="UP000585474"/>
    </source>
</evidence>
<sequence length="274" mass="30465">MSKVEEEILLHLGRQLGVRPWTIPGAWGFKDSEIVEHAIKCCNMLLALIEIISGMLKRGQFYPIKADFCLKSFLRGFALDFKKMVSSGKDNAKEKPTGDAAHIVERAQVYNLGGERCGHRREVPRDEMPYISPSKKGKQVADAKKKGPMSPFEDKKKGASCQGSSQVQGDVKLGDERGGEEAPLRVHFACRLGSDGEIEHRSGDHKVLSLYNLEVPEGGGRDEGEGGYCQDVGSRRIGLLHPDLDIEDLQIDFELVQEDEEEEKDKLDNSFPPQ</sequence>
<organism evidence="2 3">
    <name type="scientific">Actinidia rufa</name>
    <dbReference type="NCBI Taxonomy" id="165716"/>
    <lineage>
        <taxon>Eukaryota</taxon>
        <taxon>Viridiplantae</taxon>
        <taxon>Streptophyta</taxon>
        <taxon>Embryophyta</taxon>
        <taxon>Tracheophyta</taxon>
        <taxon>Spermatophyta</taxon>
        <taxon>Magnoliopsida</taxon>
        <taxon>eudicotyledons</taxon>
        <taxon>Gunneridae</taxon>
        <taxon>Pentapetalae</taxon>
        <taxon>asterids</taxon>
        <taxon>Ericales</taxon>
        <taxon>Actinidiaceae</taxon>
        <taxon>Actinidia</taxon>
    </lineage>
</organism>
<feature type="region of interest" description="Disordered" evidence="1">
    <location>
        <begin position="118"/>
        <end position="178"/>
    </location>
</feature>
<dbReference type="AlphaFoldDB" id="A0A7J0GDW4"/>
<accession>A0A7J0GDW4</accession>
<protein>
    <submittedName>
        <fullName evidence="2">Uncharacterized protein</fullName>
    </submittedName>
</protein>
<gene>
    <name evidence="2" type="ORF">Acr_20g0007430</name>
</gene>